<comment type="similarity">
    <text evidence="2">Belongs to the universal stress protein A family.</text>
</comment>
<gene>
    <name evidence="6" type="ORF">HELGO_WM13172</name>
</gene>
<dbReference type="Gene3D" id="3.40.50.12370">
    <property type="match status" value="1"/>
</dbReference>
<comment type="subcellular location">
    <subcellularLocation>
        <location evidence="1">Cytoplasm</location>
    </subcellularLocation>
</comment>
<evidence type="ECO:0000313" key="6">
    <source>
        <dbReference type="EMBL" id="CAA6809645.1"/>
    </source>
</evidence>
<evidence type="ECO:0000256" key="2">
    <source>
        <dbReference type="ARBA" id="ARBA00008791"/>
    </source>
</evidence>
<keyword evidence="3" id="KW-0963">Cytoplasm</keyword>
<dbReference type="InterPro" id="IPR006016">
    <property type="entry name" value="UspA"/>
</dbReference>
<dbReference type="AlphaFoldDB" id="A0A6S6SYB0"/>
<dbReference type="CDD" id="cd00293">
    <property type="entry name" value="USP-like"/>
    <property type="match status" value="1"/>
</dbReference>
<dbReference type="Pfam" id="PF00582">
    <property type="entry name" value="Usp"/>
    <property type="match status" value="2"/>
</dbReference>
<dbReference type="EMBL" id="CACVAY010000040">
    <property type="protein sequence ID" value="CAA6809645.1"/>
    <property type="molecule type" value="Genomic_DNA"/>
</dbReference>
<reference evidence="6" key="1">
    <citation type="submission" date="2020-01" db="EMBL/GenBank/DDBJ databases">
        <authorList>
            <person name="Meier V. D."/>
            <person name="Meier V D."/>
        </authorList>
    </citation>
    <scope>NUCLEOTIDE SEQUENCE</scope>
    <source>
        <strain evidence="6">HLG_WM_MAG_07</strain>
    </source>
</reference>
<feature type="domain" description="UspA" evidence="5">
    <location>
        <begin position="150"/>
        <end position="300"/>
    </location>
</feature>
<organism evidence="6">
    <name type="scientific">uncultured Thiotrichaceae bacterium</name>
    <dbReference type="NCBI Taxonomy" id="298394"/>
    <lineage>
        <taxon>Bacteria</taxon>
        <taxon>Pseudomonadati</taxon>
        <taxon>Pseudomonadota</taxon>
        <taxon>Gammaproteobacteria</taxon>
        <taxon>Thiotrichales</taxon>
        <taxon>Thiotrichaceae</taxon>
        <taxon>environmental samples</taxon>
    </lineage>
</organism>
<dbReference type="GO" id="GO:0005737">
    <property type="term" value="C:cytoplasm"/>
    <property type="evidence" value="ECO:0007669"/>
    <property type="project" value="UniProtKB-SubCell"/>
</dbReference>
<proteinExistence type="inferred from homology"/>
<evidence type="ECO:0000256" key="4">
    <source>
        <dbReference type="ARBA" id="ARBA00037131"/>
    </source>
</evidence>
<comment type="function">
    <text evidence="4">Required for resistance to DNA-damaging agents.</text>
</comment>
<evidence type="ECO:0000259" key="5">
    <source>
        <dbReference type="Pfam" id="PF00582"/>
    </source>
</evidence>
<dbReference type="PANTHER" id="PTHR47892:SF1">
    <property type="entry name" value="UNIVERSAL STRESS PROTEIN E"/>
    <property type="match status" value="1"/>
</dbReference>
<feature type="domain" description="UspA" evidence="5">
    <location>
        <begin position="4"/>
        <end position="141"/>
    </location>
</feature>
<accession>A0A6S6SYB0</accession>
<evidence type="ECO:0000256" key="1">
    <source>
        <dbReference type="ARBA" id="ARBA00004496"/>
    </source>
</evidence>
<dbReference type="SUPFAM" id="SSF52402">
    <property type="entry name" value="Adenine nucleotide alpha hydrolases-like"/>
    <property type="match status" value="2"/>
</dbReference>
<evidence type="ECO:0000256" key="3">
    <source>
        <dbReference type="ARBA" id="ARBA00022490"/>
    </source>
</evidence>
<name>A0A6S6SYB0_9GAMM</name>
<protein>
    <submittedName>
        <fullName evidence="6">Universal stress protein family 1</fullName>
    </submittedName>
</protein>
<dbReference type="PANTHER" id="PTHR47892">
    <property type="entry name" value="UNIVERSAL STRESS PROTEIN E"/>
    <property type="match status" value="1"/>
</dbReference>
<sequence length="311" mass="35144">MKRFKNIMFFVDGKDDATPSLHRALSIAEANEARLTLVDVIKPVDTPRELKSSHNIDFTEMLKKDRKMALEKLIEGLEKHESILYSKVLIGEPFIEVIKYVQSGEYDLLIKVARPPLDFGERLFGGNDLHLLRKCPCPVLIDKPNAKRYYEHVLAAVELEPSYECSCDEQVMQLAVSLAQREDAQVDVAHAWHLDGESTFRMGRFRIPEDELELVLKSEEAIHRDRLKKLLFGFEHEVKQDNVHMLKGEPMVVINRVASSIEADIIVMGTVGRVGIPGLFIGNTAEEILQTTQSSILAVKPDGFVSPVRKA</sequence>